<evidence type="ECO:0000313" key="1">
    <source>
        <dbReference type="EMBL" id="WAH37839.1"/>
    </source>
</evidence>
<keyword evidence="2" id="KW-1185">Reference proteome</keyword>
<organism evidence="1 2">
    <name type="scientific">Alicyclobacillus dauci</name>
    <dbReference type="NCBI Taxonomy" id="1475485"/>
    <lineage>
        <taxon>Bacteria</taxon>
        <taxon>Bacillati</taxon>
        <taxon>Bacillota</taxon>
        <taxon>Bacilli</taxon>
        <taxon>Bacillales</taxon>
        <taxon>Alicyclobacillaceae</taxon>
        <taxon>Alicyclobacillus</taxon>
    </lineage>
</organism>
<evidence type="ECO:0008006" key="3">
    <source>
        <dbReference type="Google" id="ProtNLM"/>
    </source>
</evidence>
<dbReference type="EMBL" id="CP104064">
    <property type="protein sequence ID" value="WAH37839.1"/>
    <property type="molecule type" value="Genomic_DNA"/>
</dbReference>
<reference evidence="1" key="1">
    <citation type="submission" date="2022-08" db="EMBL/GenBank/DDBJ databases">
        <title>Alicyclobacillus dauci DSM2870, complete genome.</title>
        <authorList>
            <person name="Wang Q."/>
            <person name="Cai R."/>
            <person name="Wang Z."/>
        </authorList>
    </citation>
    <scope>NUCLEOTIDE SEQUENCE</scope>
    <source>
        <strain evidence="1">DSM 28700</strain>
    </source>
</reference>
<proteinExistence type="predicted"/>
<sequence>MNGYRDPIETYEKFSRAEIELEKSEEIWKQIEESISSSSNSSSFLNKWRSIRWKTVGVACAALFIVGGIFVDRPSIMVNLPPNSTNATETKLPLSGPVEVVSLNWRLVIAKSLLKAGPYYDIGIYYNGKKPILANQLTFSWEGSRTSTGQGETLQPGEFVSGFFMSPIQNGLAHVPPLKVSWVEGSPWVNGKDHSETLVLANAKPDLSVQNYHEYAGHGRKWTVTYAYETIVGKDFNQSRGNIVLQYSGKQIGNSVTYTISSNAGTQHMKYVNPQGNSIRLDVDPTQKGFNINSPSASVTIQWQGGTDKVTLTKVKETHP</sequence>
<name>A0ABY6Z508_9BACL</name>
<evidence type="ECO:0000313" key="2">
    <source>
        <dbReference type="Proteomes" id="UP001164803"/>
    </source>
</evidence>
<accession>A0ABY6Z508</accession>
<dbReference type="RefSeq" id="WP_268045369.1">
    <property type="nucleotide sequence ID" value="NZ_CP104064.1"/>
</dbReference>
<dbReference type="Proteomes" id="UP001164803">
    <property type="component" value="Chromosome"/>
</dbReference>
<protein>
    <recommendedName>
        <fullName evidence="3">DUF4179 domain-containing protein</fullName>
    </recommendedName>
</protein>
<gene>
    <name evidence="1" type="ORF">NZD86_04855</name>
</gene>